<dbReference type="InterPro" id="IPR013216">
    <property type="entry name" value="Methyltransf_11"/>
</dbReference>
<feature type="domain" description="Methyltransferase type 11" evidence="1">
    <location>
        <begin position="66"/>
        <end position="158"/>
    </location>
</feature>
<sequence>MSERLKKVIDEWNQISDSEWYMSYRTDKVIDDILEKPEKAFHKKTWEIINQNLPNLKGKNVLVPSSGDNRAVFAFAALGSNVTSCDICEKQLILARKIAEKKHLSIQFQVEDTMKLDEIPSDNYDLVYTSEGVLVWINDLSGMFHHIFRVLKKDGFYINFEMHPFTRPFAYDDGRPEGRDIVIRKDYNSIGPFDDGLEYHWRLQDILNSMLTSGIILKHLEEMHDEKEKGHFWFYETEREKMSDEEIESYYDINKNPLAALPQWFTVCAQK</sequence>
<dbReference type="Gene3D" id="3.40.50.150">
    <property type="entry name" value="Vaccinia Virus protein VP39"/>
    <property type="match status" value="1"/>
</dbReference>
<proteinExistence type="predicted"/>
<accession>A0ABR2KB27</accession>
<protein>
    <recommendedName>
        <fullName evidence="1">Methyltransferase type 11 domain-containing protein</fullName>
    </recommendedName>
</protein>
<dbReference type="EMBL" id="JAPFFF010000006">
    <property type="protein sequence ID" value="KAK8887946.1"/>
    <property type="molecule type" value="Genomic_DNA"/>
</dbReference>
<dbReference type="Proteomes" id="UP001470230">
    <property type="component" value="Unassembled WGS sequence"/>
</dbReference>
<organism evidence="2 3">
    <name type="scientific">Tritrichomonas musculus</name>
    <dbReference type="NCBI Taxonomy" id="1915356"/>
    <lineage>
        <taxon>Eukaryota</taxon>
        <taxon>Metamonada</taxon>
        <taxon>Parabasalia</taxon>
        <taxon>Tritrichomonadida</taxon>
        <taxon>Tritrichomonadidae</taxon>
        <taxon>Tritrichomonas</taxon>
    </lineage>
</organism>
<evidence type="ECO:0000313" key="3">
    <source>
        <dbReference type="Proteomes" id="UP001470230"/>
    </source>
</evidence>
<evidence type="ECO:0000313" key="2">
    <source>
        <dbReference type="EMBL" id="KAK8887946.1"/>
    </source>
</evidence>
<keyword evidence="3" id="KW-1185">Reference proteome</keyword>
<reference evidence="2 3" key="1">
    <citation type="submission" date="2024-04" db="EMBL/GenBank/DDBJ databases">
        <title>Tritrichomonas musculus Genome.</title>
        <authorList>
            <person name="Alves-Ferreira E."/>
            <person name="Grigg M."/>
            <person name="Lorenzi H."/>
            <person name="Galac M."/>
        </authorList>
    </citation>
    <scope>NUCLEOTIDE SEQUENCE [LARGE SCALE GENOMIC DNA]</scope>
    <source>
        <strain evidence="2 3">EAF2021</strain>
    </source>
</reference>
<gene>
    <name evidence="2" type="ORF">M9Y10_039005</name>
</gene>
<dbReference type="CDD" id="cd02440">
    <property type="entry name" value="AdoMet_MTases"/>
    <property type="match status" value="1"/>
</dbReference>
<dbReference type="SUPFAM" id="SSF53335">
    <property type="entry name" value="S-adenosyl-L-methionine-dependent methyltransferases"/>
    <property type="match status" value="1"/>
</dbReference>
<evidence type="ECO:0000259" key="1">
    <source>
        <dbReference type="Pfam" id="PF08241"/>
    </source>
</evidence>
<name>A0ABR2KB27_9EUKA</name>
<dbReference type="InterPro" id="IPR029063">
    <property type="entry name" value="SAM-dependent_MTases_sf"/>
</dbReference>
<dbReference type="Pfam" id="PF08241">
    <property type="entry name" value="Methyltransf_11"/>
    <property type="match status" value="1"/>
</dbReference>
<comment type="caution">
    <text evidence="2">The sequence shown here is derived from an EMBL/GenBank/DDBJ whole genome shotgun (WGS) entry which is preliminary data.</text>
</comment>